<dbReference type="InterPro" id="IPR005503">
    <property type="entry name" value="FliL"/>
</dbReference>
<dbReference type="STRING" id="36842.SAMN02194393_02850"/>
<evidence type="ECO:0000313" key="12">
    <source>
        <dbReference type="Proteomes" id="UP000190285"/>
    </source>
</evidence>
<evidence type="ECO:0000256" key="4">
    <source>
        <dbReference type="ARBA" id="ARBA00022475"/>
    </source>
</evidence>
<evidence type="ECO:0000256" key="9">
    <source>
        <dbReference type="ARBA" id="ARBA00023136"/>
    </source>
</evidence>
<evidence type="ECO:0000256" key="5">
    <source>
        <dbReference type="ARBA" id="ARBA00022500"/>
    </source>
</evidence>
<proteinExistence type="inferred from homology"/>
<evidence type="ECO:0000256" key="8">
    <source>
        <dbReference type="ARBA" id="ARBA00022989"/>
    </source>
</evidence>
<dbReference type="RefSeq" id="WP_079492454.1">
    <property type="nucleotide sequence ID" value="NZ_FUZT01000006.1"/>
</dbReference>
<evidence type="ECO:0000256" key="1">
    <source>
        <dbReference type="ARBA" id="ARBA00002254"/>
    </source>
</evidence>
<evidence type="ECO:0000256" key="6">
    <source>
        <dbReference type="ARBA" id="ARBA00022692"/>
    </source>
</evidence>
<name>A0A1T5LFC3_9FIRM</name>
<evidence type="ECO:0000256" key="10">
    <source>
        <dbReference type="RuleBase" id="RU364125"/>
    </source>
</evidence>
<evidence type="ECO:0000256" key="2">
    <source>
        <dbReference type="ARBA" id="ARBA00004162"/>
    </source>
</evidence>
<feature type="transmembrane region" description="Helical" evidence="10">
    <location>
        <begin position="6"/>
        <end position="29"/>
    </location>
</feature>
<dbReference type="GO" id="GO:0006935">
    <property type="term" value="P:chemotaxis"/>
    <property type="evidence" value="ECO:0007669"/>
    <property type="project" value="UniProtKB-KW"/>
</dbReference>
<dbReference type="Proteomes" id="UP000190285">
    <property type="component" value="Unassembled WGS sequence"/>
</dbReference>
<dbReference type="OrthoDB" id="166089at2"/>
<dbReference type="PANTHER" id="PTHR35091:SF2">
    <property type="entry name" value="FLAGELLAR PROTEIN FLIL"/>
    <property type="match status" value="1"/>
</dbReference>
<keyword evidence="8 10" id="KW-1133">Transmembrane helix</keyword>
<accession>A0A1T5LFC3</accession>
<comment type="subcellular location">
    <subcellularLocation>
        <location evidence="2">Cell membrane</location>
        <topology evidence="2">Single-pass membrane protein</topology>
    </subcellularLocation>
</comment>
<keyword evidence="9 10" id="KW-0472">Membrane</keyword>
<keyword evidence="7 10" id="KW-0283">Flagellar rotation</keyword>
<organism evidence="11 12">
    <name type="scientific">Maledivibacter halophilus</name>
    <dbReference type="NCBI Taxonomy" id="36842"/>
    <lineage>
        <taxon>Bacteria</taxon>
        <taxon>Bacillati</taxon>
        <taxon>Bacillota</taxon>
        <taxon>Clostridia</taxon>
        <taxon>Peptostreptococcales</taxon>
        <taxon>Caminicellaceae</taxon>
        <taxon>Maledivibacter</taxon>
    </lineage>
</organism>
<keyword evidence="5 10" id="KW-0145">Chemotaxis</keyword>
<dbReference type="AlphaFoldDB" id="A0A1T5LFC3"/>
<dbReference type="GO" id="GO:0009425">
    <property type="term" value="C:bacterial-type flagellum basal body"/>
    <property type="evidence" value="ECO:0007669"/>
    <property type="project" value="InterPro"/>
</dbReference>
<dbReference type="GO" id="GO:0005886">
    <property type="term" value="C:plasma membrane"/>
    <property type="evidence" value="ECO:0007669"/>
    <property type="project" value="UniProtKB-SubCell"/>
</dbReference>
<keyword evidence="11" id="KW-0966">Cell projection</keyword>
<evidence type="ECO:0000256" key="3">
    <source>
        <dbReference type="ARBA" id="ARBA00008281"/>
    </source>
</evidence>
<comment type="similarity">
    <text evidence="3 10">Belongs to the FliL family.</text>
</comment>
<keyword evidence="12" id="KW-1185">Reference proteome</keyword>
<evidence type="ECO:0000313" key="11">
    <source>
        <dbReference type="EMBL" id="SKC74369.1"/>
    </source>
</evidence>
<keyword evidence="11" id="KW-0282">Flagellum</keyword>
<reference evidence="11 12" key="1">
    <citation type="submission" date="2017-02" db="EMBL/GenBank/DDBJ databases">
        <authorList>
            <person name="Peterson S.W."/>
        </authorList>
    </citation>
    <scope>NUCLEOTIDE SEQUENCE [LARGE SCALE GENOMIC DNA]</scope>
    <source>
        <strain evidence="11 12">M1</strain>
    </source>
</reference>
<protein>
    <recommendedName>
        <fullName evidence="10">Flagellar protein FliL</fullName>
    </recommendedName>
</protein>
<keyword evidence="4 10" id="KW-1003">Cell membrane</keyword>
<keyword evidence="11" id="KW-0969">Cilium</keyword>
<sequence length="138" mass="16135">MSLKKVLLLSFIGLVVIALIFTLTFFFVLNSKGDSKKDKVEHFQFELDEIYTNIKKSNNIMKVNMTIEYTDRNLTEVLEEQKARIRNDILELLRNKTLEELSGKEGQQKARTDIKDKIVEIVESNNILNVYFTEFIVQ</sequence>
<gene>
    <name evidence="11" type="ORF">SAMN02194393_02850</name>
</gene>
<comment type="function">
    <text evidence="1 10">Controls the rotational direction of flagella during chemotaxis.</text>
</comment>
<dbReference type="EMBL" id="FUZT01000006">
    <property type="protein sequence ID" value="SKC74369.1"/>
    <property type="molecule type" value="Genomic_DNA"/>
</dbReference>
<dbReference type="GO" id="GO:0071978">
    <property type="term" value="P:bacterial-type flagellum-dependent swarming motility"/>
    <property type="evidence" value="ECO:0007669"/>
    <property type="project" value="TreeGrafter"/>
</dbReference>
<dbReference type="PANTHER" id="PTHR35091">
    <property type="entry name" value="FLAGELLAR PROTEIN FLIL"/>
    <property type="match status" value="1"/>
</dbReference>
<dbReference type="Pfam" id="PF03748">
    <property type="entry name" value="FliL"/>
    <property type="match status" value="1"/>
</dbReference>
<keyword evidence="6 10" id="KW-0812">Transmembrane</keyword>
<evidence type="ECO:0000256" key="7">
    <source>
        <dbReference type="ARBA" id="ARBA00022779"/>
    </source>
</evidence>